<dbReference type="EMBL" id="LAZR01001147">
    <property type="protein sequence ID" value="KKN49853.1"/>
    <property type="molecule type" value="Genomic_DNA"/>
</dbReference>
<reference evidence="1" key="1">
    <citation type="journal article" date="2015" name="Nature">
        <title>Complex archaea that bridge the gap between prokaryotes and eukaryotes.</title>
        <authorList>
            <person name="Spang A."/>
            <person name="Saw J.H."/>
            <person name="Jorgensen S.L."/>
            <person name="Zaremba-Niedzwiedzka K."/>
            <person name="Martijn J."/>
            <person name="Lind A.E."/>
            <person name="van Eijk R."/>
            <person name="Schleper C."/>
            <person name="Guy L."/>
            <person name="Ettema T.J."/>
        </authorList>
    </citation>
    <scope>NUCLEOTIDE SEQUENCE</scope>
</reference>
<sequence>MSVPTWPTDLPRPQREDLQVQINDPRLRKPTETGPPGYRRRWSSVARTVTLSIDVPRSLKAVFDGFYEYETKFGSLPFWMPDPMNDGWPLLDASGSPLLTNEGFPILLSAQWLCLFGEETPVQRIRGIRFVVAFSVAVMP</sequence>
<proteinExistence type="predicted"/>
<name>A0A0F9U890_9ZZZZ</name>
<comment type="caution">
    <text evidence="1">The sequence shown here is derived from an EMBL/GenBank/DDBJ whole genome shotgun (WGS) entry which is preliminary data.</text>
</comment>
<dbReference type="AlphaFoldDB" id="A0A0F9U890"/>
<protein>
    <submittedName>
        <fullName evidence="1">Uncharacterized protein</fullName>
    </submittedName>
</protein>
<evidence type="ECO:0000313" key="1">
    <source>
        <dbReference type="EMBL" id="KKN49853.1"/>
    </source>
</evidence>
<organism evidence="1">
    <name type="scientific">marine sediment metagenome</name>
    <dbReference type="NCBI Taxonomy" id="412755"/>
    <lineage>
        <taxon>unclassified sequences</taxon>
        <taxon>metagenomes</taxon>
        <taxon>ecological metagenomes</taxon>
    </lineage>
</organism>
<gene>
    <name evidence="1" type="ORF">LCGC14_0638550</name>
</gene>
<accession>A0A0F9U890</accession>